<reference evidence="5 6" key="1">
    <citation type="submission" date="2015-10" db="EMBL/GenBank/DDBJ databases">
        <title>Conservation of the essential genome among Caulobacter and Brevundimonas species.</title>
        <authorList>
            <person name="Scott D."/>
            <person name="Ely B."/>
        </authorList>
    </citation>
    <scope>NUCLEOTIDE SEQUENCE [LARGE SCALE GENOMIC DNA]</scope>
    <source>
        <strain evidence="5 6">CB4</strain>
    </source>
</reference>
<feature type="compositionally biased region" description="Polar residues" evidence="4">
    <location>
        <begin position="487"/>
        <end position="497"/>
    </location>
</feature>
<feature type="chain" id="PRO_5005962771" evidence="2">
    <location>
        <begin position="28"/>
        <end position="497"/>
    </location>
</feature>
<dbReference type="Proteomes" id="UP000056905">
    <property type="component" value="Chromosome"/>
</dbReference>
<keyword evidence="2" id="KW-0449">Lipoprotein</keyword>
<keyword evidence="3" id="KW-0175">Coiled coil</keyword>
<evidence type="ECO:0000256" key="3">
    <source>
        <dbReference type="SAM" id="Coils"/>
    </source>
</evidence>
<evidence type="ECO:0000313" key="5">
    <source>
        <dbReference type="EMBL" id="ALL14501.1"/>
    </source>
</evidence>
<evidence type="ECO:0000256" key="1">
    <source>
        <dbReference type="ARBA" id="ARBA00007613"/>
    </source>
</evidence>
<keyword evidence="2" id="KW-0564">Palmitate</keyword>
<keyword evidence="2" id="KW-0732">Signal</keyword>
<comment type="similarity">
    <text evidence="1 2">Belongs to the outer membrane factor (OMF) (TC 1.B.17) family.</text>
</comment>
<comment type="subcellular location">
    <subcellularLocation>
        <location evidence="2">Cell membrane</location>
        <topology evidence="2">Lipid-anchor</topology>
    </subcellularLocation>
</comment>
<dbReference type="STRING" id="69395.AQ619_14735"/>
<dbReference type="GO" id="GO:0015562">
    <property type="term" value="F:efflux transmembrane transporter activity"/>
    <property type="evidence" value="ECO:0007669"/>
    <property type="project" value="InterPro"/>
</dbReference>
<sequence length="497" mass="51802">MKPSKTVRRPGSGASLSALALTGLVLAGCATDPRHTAETRLPATYEGAAGAALPDQVLDRWWLVFNDPALSALVDTALTQSQDARLAAARLDEARAVRRGQVRQLYIPSTPLTGSANRSSTDIIDQSGPGGFTQGGDSENYSGSFDVSWELDLIGRRRAAMGVVSNDLAASRFAYEGARAALAASVAQSYFQARVLAVQLDDARESVRIARALADLATGRVARGLSPGSDADRTAADLAQAEAQAASLEAELQVARRSLLILVGRGIDPLASLPVAATLADAPPTTTALPGTLLARRPDVREAQARLASASANLKVNELALFPTFTLSPGVGLTKAVSPSFLTPGSTSSTTSSAWSIGLNLSIPVLNIPKLLADIDAQDARTEQAALAYEKTVQAAFGETEGALLQLSADQRRVALLSAGERRAATAYEAARRGYAAGLSDLTSTLQAEQSWRAARTGLNGARGQALQRTVQTYKALGGGWTPSPNPSATSEQTSSR</sequence>
<dbReference type="EMBL" id="CP013002">
    <property type="protein sequence ID" value="ALL14501.1"/>
    <property type="molecule type" value="Genomic_DNA"/>
</dbReference>
<organism evidence="5 6">
    <name type="scientific">Caulobacter henricii</name>
    <dbReference type="NCBI Taxonomy" id="69395"/>
    <lineage>
        <taxon>Bacteria</taxon>
        <taxon>Pseudomonadati</taxon>
        <taxon>Pseudomonadota</taxon>
        <taxon>Alphaproteobacteria</taxon>
        <taxon>Caulobacterales</taxon>
        <taxon>Caulobacteraceae</taxon>
        <taxon>Caulobacter</taxon>
    </lineage>
</organism>
<feature type="coiled-coil region" evidence="3">
    <location>
        <begin position="231"/>
        <end position="258"/>
    </location>
</feature>
<keyword evidence="6" id="KW-1185">Reference proteome</keyword>
<dbReference type="Pfam" id="PF02321">
    <property type="entry name" value="OEP"/>
    <property type="match status" value="2"/>
</dbReference>
<gene>
    <name evidence="5" type="ORF">AQ619_14735</name>
</gene>
<name>A0A0P0P1T2_9CAUL</name>
<keyword evidence="2" id="KW-1134">Transmembrane beta strand</keyword>
<dbReference type="Gene3D" id="2.20.200.10">
    <property type="entry name" value="Outer membrane efflux proteins (OEP)"/>
    <property type="match status" value="1"/>
</dbReference>
<dbReference type="InterPro" id="IPR010131">
    <property type="entry name" value="MdtP/NodT-like"/>
</dbReference>
<dbReference type="NCBIfam" id="TIGR01845">
    <property type="entry name" value="outer_NodT"/>
    <property type="match status" value="1"/>
</dbReference>
<dbReference type="AlphaFoldDB" id="A0A0P0P1T2"/>
<dbReference type="OrthoDB" id="9770517at2"/>
<protein>
    <submittedName>
        <fullName evidence="5">Transporter</fullName>
    </submittedName>
</protein>
<keyword evidence="2" id="KW-0812">Transmembrane</keyword>
<evidence type="ECO:0000313" key="6">
    <source>
        <dbReference type="Proteomes" id="UP000056905"/>
    </source>
</evidence>
<dbReference type="PANTHER" id="PTHR30203:SF25">
    <property type="entry name" value="OUTER MEMBRANE PROTEIN-RELATED"/>
    <property type="match status" value="1"/>
</dbReference>
<dbReference type="RefSeq" id="WP_062149250.1">
    <property type="nucleotide sequence ID" value="NZ_CP013002.1"/>
</dbReference>
<dbReference type="SUPFAM" id="SSF56954">
    <property type="entry name" value="Outer membrane efflux proteins (OEP)"/>
    <property type="match status" value="1"/>
</dbReference>
<dbReference type="PROSITE" id="PS51257">
    <property type="entry name" value="PROKAR_LIPOPROTEIN"/>
    <property type="match status" value="1"/>
</dbReference>
<dbReference type="Gene3D" id="1.20.1600.10">
    <property type="entry name" value="Outer membrane efflux proteins (OEP)"/>
    <property type="match status" value="1"/>
</dbReference>
<dbReference type="KEGG" id="chq:AQ619_14735"/>
<proteinExistence type="inferred from homology"/>
<dbReference type="PANTHER" id="PTHR30203">
    <property type="entry name" value="OUTER MEMBRANE CATION EFFLUX PROTEIN"/>
    <property type="match status" value="1"/>
</dbReference>
<accession>A0A0P0P1T2</accession>
<evidence type="ECO:0000256" key="4">
    <source>
        <dbReference type="SAM" id="MobiDB-lite"/>
    </source>
</evidence>
<dbReference type="GO" id="GO:0005886">
    <property type="term" value="C:plasma membrane"/>
    <property type="evidence" value="ECO:0007669"/>
    <property type="project" value="UniProtKB-SubCell"/>
</dbReference>
<keyword evidence="2" id="KW-0472">Membrane</keyword>
<feature type="region of interest" description="Disordered" evidence="4">
    <location>
        <begin position="476"/>
        <end position="497"/>
    </location>
</feature>
<evidence type="ECO:0000256" key="2">
    <source>
        <dbReference type="RuleBase" id="RU362097"/>
    </source>
</evidence>
<feature type="signal peptide" evidence="2">
    <location>
        <begin position="1"/>
        <end position="27"/>
    </location>
</feature>
<dbReference type="InterPro" id="IPR003423">
    <property type="entry name" value="OMP_efflux"/>
</dbReference>